<proteinExistence type="predicted"/>
<accession>A0ABV7HFU0</accession>
<dbReference type="Proteomes" id="UP001595476">
    <property type="component" value="Unassembled WGS sequence"/>
</dbReference>
<protein>
    <submittedName>
        <fullName evidence="1">Uncharacterized protein</fullName>
    </submittedName>
</protein>
<dbReference type="RefSeq" id="WP_386720327.1">
    <property type="nucleotide sequence ID" value="NZ_JBHRSZ010000004.1"/>
</dbReference>
<name>A0ABV7HFU0_9GAMM</name>
<evidence type="ECO:0000313" key="1">
    <source>
        <dbReference type="EMBL" id="MFC3151483.1"/>
    </source>
</evidence>
<comment type="caution">
    <text evidence="1">The sequence shown here is derived from an EMBL/GenBank/DDBJ whole genome shotgun (WGS) entry which is preliminary data.</text>
</comment>
<gene>
    <name evidence="1" type="ORF">ACFOEK_10635</name>
</gene>
<evidence type="ECO:0000313" key="2">
    <source>
        <dbReference type="Proteomes" id="UP001595476"/>
    </source>
</evidence>
<keyword evidence="2" id="KW-1185">Reference proteome</keyword>
<sequence length="275" mass="31969">MRMIKNLLQGFRGGPDFNEVNHLNASFENTQFSAALPYSNIETKEPPRPIHFPYLSEGWFEKHATQNRQHHYVHVDTQMWYYIPSIAYSQGGELGCLSLTTLIKRIPKNMTSSAFELDDLGKFIALEYEEHYNSPTIGGIGGEGLGINTEIRKSVIEQSERMSTPFSGEKLEEQIRLEMESRGYAPMAPHQIKTINGRSWVFCIEQQLQKRHSKDRMYCLPLSDEYYLCMRFRYRVDINEKFKLWKDHAEAAEKRIMESVKLIIPNDELALTHQA</sequence>
<organism evidence="1 2">
    <name type="scientific">Litoribrevibacter euphylliae</name>
    <dbReference type="NCBI Taxonomy" id="1834034"/>
    <lineage>
        <taxon>Bacteria</taxon>
        <taxon>Pseudomonadati</taxon>
        <taxon>Pseudomonadota</taxon>
        <taxon>Gammaproteobacteria</taxon>
        <taxon>Oceanospirillales</taxon>
        <taxon>Oceanospirillaceae</taxon>
        <taxon>Litoribrevibacter</taxon>
    </lineage>
</organism>
<reference evidence="2" key="1">
    <citation type="journal article" date="2019" name="Int. J. Syst. Evol. Microbiol.">
        <title>The Global Catalogue of Microorganisms (GCM) 10K type strain sequencing project: providing services to taxonomists for standard genome sequencing and annotation.</title>
        <authorList>
            <consortium name="The Broad Institute Genomics Platform"/>
            <consortium name="The Broad Institute Genome Sequencing Center for Infectious Disease"/>
            <person name="Wu L."/>
            <person name="Ma J."/>
        </authorList>
    </citation>
    <scope>NUCLEOTIDE SEQUENCE [LARGE SCALE GENOMIC DNA]</scope>
    <source>
        <strain evidence="2">KCTC 52438</strain>
    </source>
</reference>
<dbReference type="EMBL" id="JBHRSZ010000004">
    <property type="protein sequence ID" value="MFC3151483.1"/>
    <property type="molecule type" value="Genomic_DNA"/>
</dbReference>